<feature type="chain" id="PRO_5003177458" evidence="1">
    <location>
        <begin position="19"/>
        <end position="210"/>
    </location>
</feature>
<accession>E3NFT0</accession>
<feature type="signal peptide" evidence="1">
    <location>
        <begin position="1"/>
        <end position="18"/>
    </location>
</feature>
<dbReference type="CTD" id="9800732"/>
<evidence type="ECO:0000313" key="3">
    <source>
        <dbReference type="Proteomes" id="UP000008281"/>
    </source>
</evidence>
<dbReference type="KEGG" id="crq:GCK72_004291"/>
<dbReference type="InParanoid" id="E3NFT0"/>
<dbReference type="eggNOG" id="ENOG502TJ42">
    <property type="taxonomic scope" value="Eukaryota"/>
</dbReference>
<dbReference type="RefSeq" id="XP_003092748.2">
    <property type="nucleotide sequence ID" value="XM_003092700.2"/>
</dbReference>
<dbReference type="Proteomes" id="UP000008281">
    <property type="component" value="Unassembled WGS sequence"/>
</dbReference>
<dbReference type="AlphaFoldDB" id="E3NFT0"/>
<protein>
    <submittedName>
        <fullName evidence="2">Uncharacterized protein</fullName>
    </submittedName>
</protein>
<reference evidence="2" key="1">
    <citation type="submission" date="2007-07" db="EMBL/GenBank/DDBJ databases">
        <title>PCAP assembly of the Caenorhabditis remanei genome.</title>
        <authorList>
            <consortium name="The Caenorhabditis remanei Sequencing Consortium"/>
            <person name="Wilson R.K."/>
        </authorList>
    </citation>
    <scope>NUCLEOTIDE SEQUENCE [LARGE SCALE GENOMIC DNA]</scope>
    <source>
        <strain evidence="2">PB4641</strain>
    </source>
</reference>
<dbReference type="HOGENOM" id="CLU_113848_0_0_1"/>
<keyword evidence="3" id="KW-1185">Reference proteome</keyword>
<evidence type="ECO:0000313" key="2">
    <source>
        <dbReference type="EMBL" id="EFO96500.1"/>
    </source>
</evidence>
<dbReference type="EMBL" id="DS268642">
    <property type="protein sequence ID" value="EFO96500.1"/>
    <property type="molecule type" value="Genomic_DNA"/>
</dbReference>
<dbReference type="GeneID" id="9800732"/>
<gene>
    <name evidence="2" type="ORF">CRE_24807</name>
</gene>
<proteinExistence type="predicted"/>
<keyword evidence="1" id="KW-0732">Signal</keyword>
<dbReference type="PANTHER" id="PTHR35182:SF1">
    <property type="entry name" value="COLD-SHOCK PROTEIN-RELATED"/>
    <property type="match status" value="1"/>
</dbReference>
<evidence type="ECO:0000256" key="1">
    <source>
        <dbReference type="SAM" id="SignalP"/>
    </source>
</evidence>
<sequence>MKPLFAILLLAVISLVSAESEPVQHIVQGENLQYPLYNEKAIGFKRQIVEGSMESQFYYLCEKSKNKKNCGAWVDEMKPLIAILLLAVISLVSAESEIVESKFIGDDYKYSVWSDEAVGFKFEPREGGSDQFYYFCEKTKKKNCGSWVDEKGNKIKSASLKVTLKGGEAVFSKLQKKDTGRYYLIAEDLNKDLGVTRLIIQDPPPPPPKY</sequence>
<dbReference type="PANTHER" id="PTHR35182">
    <property type="entry name" value="PROTEIN CBG13762"/>
    <property type="match status" value="1"/>
</dbReference>
<name>E3NFT0_CAERE</name>
<organism evidence="3">
    <name type="scientific">Caenorhabditis remanei</name>
    <name type="common">Caenorhabditis vulgaris</name>
    <dbReference type="NCBI Taxonomy" id="31234"/>
    <lineage>
        <taxon>Eukaryota</taxon>
        <taxon>Metazoa</taxon>
        <taxon>Ecdysozoa</taxon>
        <taxon>Nematoda</taxon>
        <taxon>Chromadorea</taxon>
        <taxon>Rhabditida</taxon>
        <taxon>Rhabditina</taxon>
        <taxon>Rhabditomorpha</taxon>
        <taxon>Rhabditoidea</taxon>
        <taxon>Rhabditidae</taxon>
        <taxon>Peloderinae</taxon>
        <taxon>Caenorhabditis</taxon>
    </lineage>
</organism>